<keyword evidence="6" id="KW-1185">Reference proteome</keyword>
<dbReference type="GO" id="GO:0005634">
    <property type="term" value="C:nucleus"/>
    <property type="evidence" value="ECO:0007669"/>
    <property type="project" value="UniProtKB-UniRule"/>
</dbReference>
<keyword evidence="1" id="KW-0539">Nucleus</keyword>
<keyword evidence="1" id="KW-0238">DNA-binding</keyword>
<feature type="compositionally biased region" description="Basic residues" evidence="2">
    <location>
        <begin position="59"/>
        <end position="74"/>
    </location>
</feature>
<feature type="domain" description="HMG box" evidence="4">
    <location>
        <begin position="81"/>
        <end position="150"/>
    </location>
</feature>
<reference evidence="5 6" key="1">
    <citation type="submission" date="2020-06" db="EMBL/GenBank/DDBJ databases">
        <title>Transcriptomic and genomic resources for Thalictrum thalictroides and T. hernandezii: Facilitating candidate gene discovery in an emerging model plant lineage.</title>
        <authorList>
            <person name="Arias T."/>
            <person name="Riano-Pachon D.M."/>
            <person name="Di Stilio V.S."/>
        </authorList>
    </citation>
    <scope>NUCLEOTIDE SEQUENCE [LARGE SCALE GENOMIC DNA]</scope>
    <source>
        <strain evidence="6">cv. WT478/WT964</strain>
        <tissue evidence="5">Leaves</tissue>
    </source>
</reference>
<dbReference type="GO" id="GO:0010197">
    <property type="term" value="P:polar nucleus fusion"/>
    <property type="evidence" value="ECO:0007669"/>
    <property type="project" value="TreeGrafter"/>
</dbReference>
<comment type="caution">
    <text evidence="5">The sequence shown here is derived from an EMBL/GenBank/DDBJ whole genome shotgun (WGS) entry which is preliminary data.</text>
</comment>
<dbReference type="Pfam" id="PF00505">
    <property type="entry name" value="HMG_box"/>
    <property type="match status" value="1"/>
</dbReference>
<sequence length="216" mass="24723">MLDLGFFLIFALISKCSEECKKDVPVVLIDMHNCSLDSKLKMSLDSTVVKKAVETKKPAPPRKKGVKSAPKAKKSKDPNMPKRPQTAFFLFMDDFRKSFKESHPDNKKVGVVSKEGGERWKNMPDEEKKVYLDRAAELKREYEKAVEKLNSENENGEEEQEDDEKAEEKPDSENENNEEDQGEMETGDEDEKVEEQLDSANVNEQDKQEESDKGED</sequence>
<feature type="chain" id="PRO_5029507106" evidence="3">
    <location>
        <begin position="19"/>
        <end position="216"/>
    </location>
</feature>
<feature type="region of interest" description="Disordered" evidence="2">
    <location>
        <begin position="54"/>
        <end position="84"/>
    </location>
</feature>
<dbReference type="SMART" id="SM00398">
    <property type="entry name" value="HMG"/>
    <property type="match status" value="1"/>
</dbReference>
<protein>
    <submittedName>
        <fullName evidence="5">High mobility group b protein</fullName>
    </submittedName>
</protein>
<name>A0A7J6V5P0_THATH</name>
<evidence type="ECO:0000256" key="1">
    <source>
        <dbReference type="PROSITE-ProRule" id="PRU00267"/>
    </source>
</evidence>
<dbReference type="SUPFAM" id="SSF47095">
    <property type="entry name" value="HMG-box"/>
    <property type="match status" value="1"/>
</dbReference>
<feature type="region of interest" description="Disordered" evidence="2">
    <location>
        <begin position="145"/>
        <end position="216"/>
    </location>
</feature>
<feature type="compositionally biased region" description="Acidic residues" evidence="2">
    <location>
        <begin position="154"/>
        <end position="165"/>
    </location>
</feature>
<organism evidence="5 6">
    <name type="scientific">Thalictrum thalictroides</name>
    <name type="common">Rue-anemone</name>
    <name type="synonym">Anemone thalictroides</name>
    <dbReference type="NCBI Taxonomy" id="46969"/>
    <lineage>
        <taxon>Eukaryota</taxon>
        <taxon>Viridiplantae</taxon>
        <taxon>Streptophyta</taxon>
        <taxon>Embryophyta</taxon>
        <taxon>Tracheophyta</taxon>
        <taxon>Spermatophyta</taxon>
        <taxon>Magnoliopsida</taxon>
        <taxon>Ranunculales</taxon>
        <taxon>Ranunculaceae</taxon>
        <taxon>Thalictroideae</taxon>
        <taxon>Thalictrum</taxon>
    </lineage>
</organism>
<dbReference type="EMBL" id="JABWDY010037697">
    <property type="protein sequence ID" value="KAF5180233.1"/>
    <property type="molecule type" value="Genomic_DNA"/>
</dbReference>
<evidence type="ECO:0000313" key="5">
    <source>
        <dbReference type="EMBL" id="KAF5180233.1"/>
    </source>
</evidence>
<feature type="signal peptide" evidence="3">
    <location>
        <begin position="1"/>
        <end position="18"/>
    </location>
</feature>
<accession>A0A7J6V5P0</accession>
<dbReference type="InterPro" id="IPR036910">
    <property type="entry name" value="HMG_box_dom_sf"/>
</dbReference>
<dbReference type="Gene3D" id="1.10.30.10">
    <property type="entry name" value="High mobility group box domain"/>
    <property type="match status" value="1"/>
</dbReference>
<dbReference type="PANTHER" id="PTHR47658:SF1">
    <property type="entry name" value="MEIOSIS INITIATOR PROTEIN"/>
    <property type="match status" value="1"/>
</dbReference>
<evidence type="ECO:0000256" key="2">
    <source>
        <dbReference type="SAM" id="MobiDB-lite"/>
    </source>
</evidence>
<dbReference type="GO" id="GO:0003677">
    <property type="term" value="F:DNA binding"/>
    <property type="evidence" value="ECO:0007669"/>
    <property type="project" value="UniProtKB-UniRule"/>
</dbReference>
<dbReference type="PROSITE" id="PS50118">
    <property type="entry name" value="HMG_BOX_2"/>
    <property type="match status" value="1"/>
</dbReference>
<keyword evidence="3" id="KW-0732">Signal</keyword>
<dbReference type="InterPro" id="IPR009071">
    <property type="entry name" value="HMG_box_dom"/>
</dbReference>
<evidence type="ECO:0000256" key="3">
    <source>
        <dbReference type="SAM" id="SignalP"/>
    </source>
</evidence>
<dbReference type="CDD" id="cd22005">
    <property type="entry name" value="HMG-box_AtHMGB1-like"/>
    <property type="match status" value="1"/>
</dbReference>
<dbReference type="PANTHER" id="PTHR47658">
    <property type="entry name" value="HIGH MOBILITY GROUP B PROTEIN 12-RELATED"/>
    <property type="match status" value="1"/>
</dbReference>
<dbReference type="OrthoDB" id="1919336at2759"/>
<feature type="compositionally biased region" description="Basic and acidic residues" evidence="2">
    <location>
        <begin position="204"/>
        <end position="216"/>
    </location>
</feature>
<gene>
    <name evidence="5" type="ORF">FRX31_030183</name>
</gene>
<feature type="compositionally biased region" description="Acidic residues" evidence="2">
    <location>
        <begin position="173"/>
        <end position="197"/>
    </location>
</feature>
<proteinExistence type="predicted"/>
<dbReference type="Proteomes" id="UP000554482">
    <property type="component" value="Unassembled WGS sequence"/>
</dbReference>
<dbReference type="AlphaFoldDB" id="A0A7J6V5P0"/>
<evidence type="ECO:0000259" key="4">
    <source>
        <dbReference type="PROSITE" id="PS50118"/>
    </source>
</evidence>
<feature type="DNA-binding region" description="HMG box" evidence="1">
    <location>
        <begin position="81"/>
        <end position="150"/>
    </location>
</feature>
<evidence type="ECO:0000313" key="6">
    <source>
        <dbReference type="Proteomes" id="UP000554482"/>
    </source>
</evidence>